<protein>
    <recommendedName>
        <fullName evidence="5">Dioxygenase</fullName>
        <ecNumber evidence="5">1.13.11.-</ecNumber>
    </recommendedName>
</protein>
<sequence length="100" mass="11141">MAEHTACDLAVTGVLPRELASWYVRNGPNPRTPSAHWFTGEGMLHAVRLEDGRAAWYRNRYVRTESFAGPPHRTSADMGHNVPQEAPEAFARAVVDADRL</sequence>
<evidence type="ECO:0000256" key="5">
    <source>
        <dbReference type="RuleBase" id="RU364048"/>
    </source>
</evidence>
<dbReference type="RefSeq" id="WP_308283699.1">
    <property type="nucleotide sequence ID" value="NZ_BAAAUF010000004.1"/>
</dbReference>
<organism evidence="6 7">
    <name type="scientific">Streptomyces glomeratus</name>
    <dbReference type="NCBI Taxonomy" id="284452"/>
    <lineage>
        <taxon>Bacteria</taxon>
        <taxon>Bacillati</taxon>
        <taxon>Actinomycetota</taxon>
        <taxon>Actinomycetes</taxon>
        <taxon>Kitasatosporales</taxon>
        <taxon>Streptomycetaceae</taxon>
        <taxon>Streptomyces</taxon>
    </lineage>
</organism>
<evidence type="ECO:0000256" key="1">
    <source>
        <dbReference type="ARBA" id="ARBA00006787"/>
    </source>
</evidence>
<dbReference type="InterPro" id="IPR004294">
    <property type="entry name" value="Carotenoid_Oase"/>
</dbReference>
<dbReference type="PANTHER" id="PTHR10543">
    <property type="entry name" value="BETA-CAROTENE DIOXYGENASE"/>
    <property type="match status" value="1"/>
</dbReference>
<dbReference type="Pfam" id="PF03055">
    <property type="entry name" value="RPE65"/>
    <property type="match status" value="1"/>
</dbReference>
<accession>A0ABP6L209</accession>
<reference evidence="7" key="1">
    <citation type="journal article" date="2019" name="Int. J. Syst. Evol. Microbiol.">
        <title>The Global Catalogue of Microorganisms (GCM) 10K type strain sequencing project: providing services to taxonomists for standard genome sequencing and annotation.</title>
        <authorList>
            <consortium name="The Broad Institute Genomics Platform"/>
            <consortium name="The Broad Institute Genome Sequencing Center for Infectious Disease"/>
            <person name="Wu L."/>
            <person name="Ma J."/>
        </authorList>
    </citation>
    <scope>NUCLEOTIDE SEQUENCE [LARGE SCALE GENOMIC DNA]</scope>
    <source>
        <strain evidence="7">JCM 9091</strain>
    </source>
</reference>
<comment type="similarity">
    <text evidence="1 5">Belongs to the carotenoid oxygenase family.</text>
</comment>
<evidence type="ECO:0000256" key="4">
    <source>
        <dbReference type="ARBA" id="ARBA00023004"/>
    </source>
</evidence>
<dbReference type="Proteomes" id="UP001501532">
    <property type="component" value="Unassembled WGS sequence"/>
</dbReference>
<proteinExistence type="inferred from homology"/>
<dbReference type="EC" id="1.13.11.-" evidence="5"/>
<evidence type="ECO:0000313" key="6">
    <source>
        <dbReference type="EMBL" id="GAA3027446.1"/>
    </source>
</evidence>
<evidence type="ECO:0000256" key="2">
    <source>
        <dbReference type="ARBA" id="ARBA00022723"/>
    </source>
</evidence>
<keyword evidence="5" id="KW-0223">Dioxygenase</keyword>
<keyword evidence="4 5" id="KW-0408">Iron</keyword>
<dbReference type="PANTHER" id="PTHR10543:SF89">
    <property type="entry name" value="CAROTENOID 9,10(9',10')-CLEAVAGE DIOXYGENASE 1"/>
    <property type="match status" value="1"/>
</dbReference>
<keyword evidence="2 5" id="KW-0479">Metal-binding</keyword>
<evidence type="ECO:0000313" key="7">
    <source>
        <dbReference type="Proteomes" id="UP001501532"/>
    </source>
</evidence>
<evidence type="ECO:0000256" key="3">
    <source>
        <dbReference type="ARBA" id="ARBA00023002"/>
    </source>
</evidence>
<comment type="cofactor">
    <cofactor evidence="5">
        <name>Fe(2+)</name>
        <dbReference type="ChEBI" id="CHEBI:29033"/>
    </cofactor>
    <text evidence="5">Binds 1 Fe(2+) ion per subunit.</text>
</comment>
<keyword evidence="7" id="KW-1185">Reference proteome</keyword>
<dbReference type="EMBL" id="BAAAUF010000004">
    <property type="protein sequence ID" value="GAA3027446.1"/>
    <property type="molecule type" value="Genomic_DNA"/>
</dbReference>
<comment type="caution">
    <text evidence="6">The sequence shown here is derived from an EMBL/GenBank/DDBJ whole genome shotgun (WGS) entry which is preliminary data.</text>
</comment>
<keyword evidence="3 5" id="KW-0560">Oxidoreductase</keyword>
<name>A0ABP6L209_9ACTN</name>
<gene>
    <name evidence="6" type="ORF">GCM10010448_06860</name>
</gene>